<name>A0A8H7CDH1_9AGAR</name>
<feature type="region of interest" description="Disordered" evidence="2">
    <location>
        <begin position="235"/>
        <end position="257"/>
    </location>
</feature>
<dbReference type="GO" id="GO:0003723">
    <property type="term" value="F:RNA binding"/>
    <property type="evidence" value="ECO:0007669"/>
    <property type="project" value="UniProtKB-KW"/>
</dbReference>
<dbReference type="CDD" id="cd09272">
    <property type="entry name" value="RNase_HI_RT_Ty1"/>
    <property type="match status" value="1"/>
</dbReference>
<feature type="compositionally biased region" description="Polar residues" evidence="2">
    <location>
        <begin position="237"/>
        <end position="252"/>
    </location>
</feature>
<comment type="caution">
    <text evidence="4">The sequence shown here is derived from an EMBL/GenBank/DDBJ whole genome shotgun (WGS) entry which is preliminary data.</text>
</comment>
<feature type="compositionally biased region" description="Polar residues" evidence="2">
    <location>
        <begin position="75"/>
        <end position="88"/>
    </location>
</feature>
<evidence type="ECO:0000313" key="5">
    <source>
        <dbReference type="Proteomes" id="UP000623467"/>
    </source>
</evidence>
<protein>
    <submittedName>
        <fullName evidence="4">Retrotransposon Ty1-copia subclass</fullName>
    </submittedName>
</protein>
<dbReference type="InterPro" id="IPR013103">
    <property type="entry name" value="RVT_2"/>
</dbReference>
<keyword evidence="5" id="KW-1185">Reference proteome</keyword>
<dbReference type="Pfam" id="PF22936">
    <property type="entry name" value="Pol_BBD"/>
    <property type="match status" value="1"/>
</dbReference>
<dbReference type="Proteomes" id="UP000623467">
    <property type="component" value="Unassembled WGS sequence"/>
</dbReference>
<dbReference type="Pfam" id="PF25597">
    <property type="entry name" value="SH3_retrovirus"/>
    <property type="match status" value="1"/>
</dbReference>
<dbReference type="EMBL" id="JACAZH010000055">
    <property type="protein sequence ID" value="KAF7333549.1"/>
    <property type="molecule type" value="Genomic_DNA"/>
</dbReference>
<dbReference type="InterPro" id="IPR001584">
    <property type="entry name" value="Integrase_cat-core"/>
</dbReference>
<dbReference type="InterPro" id="IPR036397">
    <property type="entry name" value="RNaseH_sf"/>
</dbReference>
<dbReference type="GO" id="GO:0015074">
    <property type="term" value="P:DNA integration"/>
    <property type="evidence" value="ECO:0007669"/>
    <property type="project" value="InterPro"/>
</dbReference>
<dbReference type="GO" id="GO:0005634">
    <property type="term" value="C:nucleus"/>
    <property type="evidence" value="ECO:0007669"/>
    <property type="project" value="UniProtKB-ARBA"/>
</dbReference>
<dbReference type="PANTHER" id="PTHR11439:SF483">
    <property type="entry name" value="PEPTIDE SYNTHASE GLIP-LIKE, PUTATIVE (AFU_ORTHOLOGUE AFUA_3G12920)-RELATED"/>
    <property type="match status" value="1"/>
</dbReference>
<gene>
    <name evidence="4" type="ORF">MSAN_02419800</name>
</gene>
<dbReference type="InterPro" id="IPR057670">
    <property type="entry name" value="SH3_retrovirus"/>
</dbReference>
<dbReference type="InterPro" id="IPR054722">
    <property type="entry name" value="PolX-like_BBD"/>
</dbReference>
<dbReference type="Pfam" id="PF13976">
    <property type="entry name" value="gag_pre-integrs"/>
    <property type="match status" value="1"/>
</dbReference>
<feature type="compositionally biased region" description="Low complexity" evidence="2">
    <location>
        <begin position="303"/>
        <end position="321"/>
    </location>
</feature>
<feature type="region of interest" description="Disordered" evidence="2">
    <location>
        <begin position="847"/>
        <end position="924"/>
    </location>
</feature>
<evidence type="ECO:0000259" key="3">
    <source>
        <dbReference type="PROSITE" id="PS50994"/>
    </source>
</evidence>
<evidence type="ECO:0000313" key="4">
    <source>
        <dbReference type="EMBL" id="KAF7333549.1"/>
    </source>
</evidence>
<dbReference type="Pfam" id="PF14223">
    <property type="entry name" value="Retrotran_gag_2"/>
    <property type="match status" value="1"/>
</dbReference>
<feature type="region of interest" description="Disordered" evidence="2">
    <location>
        <begin position="276"/>
        <end position="324"/>
    </location>
</feature>
<feature type="region of interest" description="Disordered" evidence="2">
    <location>
        <begin position="46"/>
        <end position="88"/>
    </location>
</feature>
<feature type="compositionally biased region" description="Pro residues" evidence="2">
    <location>
        <begin position="889"/>
        <end position="900"/>
    </location>
</feature>
<dbReference type="SUPFAM" id="SSF53098">
    <property type="entry name" value="Ribonuclease H-like"/>
    <property type="match status" value="1"/>
</dbReference>
<feature type="compositionally biased region" description="Low complexity" evidence="2">
    <location>
        <begin position="53"/>
        <end position="74"/>
    </location>
</feature>
<dbReference type="Pfam" id="PF07727">
    <property type="entry name" value="RVT_2"/>
    <property type="match status" value="1"/>
</dbReference>
<feature type="domain" description="Integrase catalytic" evidence="3">
    <location>
        <begin position="677"/>
        <end position="772"/>
    </location>
</feature>
<evidence type="ECO:0000256" key="1">
    <source>
        <dbReference type="ARBA" id="ARBA00022884"/>
    </source>
</evidence>
<dbReference type="OrthoDB" id="7691805at2759"/>
<dbReference type="PANTHER" id="PTHR11439">
    <property type="entry name" value="GAG-POL-RELATED RETROTRANSPOSON"/>
    <property type="match status" value="1"/>
</dbReference>
<sequence length="1482" mass="164132">MSSIASTPLLPIDERLTPFNWPVWNEKVISLMRGRGVAEYPEGKIHRPSAMGASAPTPAADDSGDGADASISTAQRGTPSVTPTAINSHTPSLEEWTLRDGIAAAIIYQNVAQPAAHGIRASNTSREMWAALSLKFGRTSEALKAQAMDRLRAVKLKNGRDLPQHLDKLSTLRDEALRVGAKCDDPVMISVILGSLPNPEFTSSIFTLQKSRFAHEVTNELLSWWDIAYGADRDTEGQGTNALTAGTDQNTSRKSKRCSNCRARFHTADECWARGGGHEGEAPDWWKPPHGKEPRVKAPPTAPAASTATTPTPHTMSTNPPVTQSPPVVNVAHFTSPMPTYVLSAYARDAESETTEDADGGSTLSVSGADDNEFIFRHTGAPPALVNEFVSRTVAAVDIPDASINIAGTKHESPRTFTVLDSGATDVCVVNRKRFLTYEPCNIVGNTANRDGGGFQVAGKGNALFEVQLADGSIRNAVFEALHCPGFAMNLISLPSLDKRGLKGEWGNGRMTVSSQDGSKLIDGMLARIIGPRRLYQVNVVDNLDDGEVIAAVAGRARNQPTDLETWHRQLGHCDVRVVERMADKSLVDGLRITRRTLRGHCEDCILGKQDRMPFDDDVVHEKEPLERVHLDLWGEGEDGELVGGSVHDAGKETILDAFRTWALEAENQTGYRIKCVRFDLGRKFDNDVFLRFCAERGISMEKVPKASSAANGHVERGNRTVIEGTRTQLIESGLDARFWAEAAAAHCYVRGFIPSSRHPNVIPWVAWLRKKDRDGNLLRLNISHLRAWGSTCWVKDLDHLAGKLGKQGWKGKMVGYMGRRGYRVFDPARSRVYQVRDVIFEEGMPHRTRIVDPEEEPLPHDPSLFDETDQPGPPPSQPASPGTSVVPSTPPTAPNPAPPSEERPVMEIPPLPRRTERIPKPTRAILEAKATEDMIAEARRAKEDWARDNEHPTANAVDVPWDGFDKQLLDSPWAFASAVKAKVPRSYREAMREPEKWLPAMQAEFNQLEQRGVGTRRLTRWRACNQWNARYVARGDEMVEGKDFDTKWAMVARMESVRMVFAVAAVKGLYTRQWDFSGAYLNGKMDRPVYMRQPRGFAKAGEEEKVCKLLRPLYGLTQAGHIWYKELDSGYEDLGYHSNAADPCVRTRIRDGEYTITSTHTDDCLGASTTETEIQRVVAEFAAKWDLKEVDIELLLGLTVEKLSDGSISLSQRQYFEKVLAHFGFADLPPLRTPFPPGYQIRACTSPLSVEDAQFMHDKPFRRILGTLVWGSSGTRPDISLMVGVLRYISGTLDYGLRYSPPTTTPPAPGMGLKPEGYGDSNWAGCVDTRRSTSGYVFFMGGAPTSWAAKRQPIVALSSTEAEYISAARASQQAQWMKNWLSEVFLPQNSPFILHIDNLGAISLTETTKEHGLSKHLDVRWHYIRDLVKDGEIAMESVPGKENVADIFTKALPRVAHERCVRQLGLDWRRRELDARGSVEA</sequence>
<proteinExistence type="predicted"/>
<dbReference type="Gene3D" id="3.30.420.10">
    <property type="entry name" value="Ribonuclease H-like superfamily/Ribonuclease H"/>
    <property type="match status" value="1"/>
</dbReference>
<dbReference type="InterPro" id="IPR012337">
    <property type="entry name" value="RNaseH-like_sf"/>
</dbReference>
<accession>A0A8H7CDH1</accession>
<dbReference type="InterPro" id="IPR025724">
    <property type="entry name" value="GAG-pre-integrase_dom"/>
</dbReference>
<keyword evidence="1" id="KW-0694">RNA-binding</keyword>
<organism evidence="4 5">
    <name type="scientific">Mycena sanguinolenta</name>
    <dbReference type="NCBI Taxonomy" id="230812"/>
    <lineage>
        <taxon>Eukaryota</taxon>
        <taxon>Fungi</taxon>
        <taxon>Dikarya</taxon>
        <taxon>Basidiomycota</taxon>
        <taxon>Agaricomycotina</taxon>
        <taxon>Agaricomycetes</taxon>
        <taxon>Agaricomycetidae</taxon>
        <taxon>Agaricales</taxon>
        <taxon>Marasmiineae</taxon>
        <taxon>Mycenaceae</taxon>
        <taxon>Mycena</taxon>
    </lineage>
</organism>
<reference evidence="4" key="1">
    <citation type="submission" date="2020-05" db="EMBL/GenBank/DDBJ databases">
        <title>Mycena genomes resolve the evolution of fungal bioluminescence.</title>
        <authorList>
            <person name="Tsai I.J."/>
        </authorList>
    </citation>
    <scope>NUCLEOTIDE SEQUENCE</scope>
    <source>
        <strain evidence="4">160909Yilan</strain>
    </source>
</reference>
<evidence type="ECO:0000256" key="2">
    <source>
        <dbReference type="SAM" id="MobiDB-lite"/>
    </source>
</evidence>
<dbReference type="PROSITE" id="PS50994">
    <property type="entry name" value="INTEGRASE"/>
    <property type="match status" value="1"/>
</dbReference>